<evidence type="ECO:0000256" key="12">
    <source>
        <dbReference type="ARBA" id="ARBA00034005"/>
    </source>
</evidence>
<dbReference type="EMBL" id="ABIK02000014">
    <property type="protein sequence ID" value="EDS74148.1"/>
    <property type="molecule type" value="Genomic_DNA"/>
</dbReference>
<dbReference type="InterPro" id="IPR036420">
    <property type="entry name" value="BRCT_dom_sf"/>
</dbReference>
<dbReference type="Pfam" id="PF03119">
    <property type="entry name" value="DNA_ligase_ZBD"/>
    <property type="match status" value="1"/>
</dbReference>
<keyword evidence="3 14" id="KW-0436">Ligase</keyword>
<dbReference type="EC" id="6.5.1.2" evidence="1 14"/>
<dbReference type="Pfam" id="PF03120">
    <property type="entry name" value="OB_DNA_ligase"/>
    <property type="match status" value="1"/>
</dbReference>
<sequence>MFYSQFDFGIILWIRSEKMSDLNRYNELKQKIMYHNDRYYNQDDPEISDYEYDMMMQELKALEKKHPEYITEDSPTQKVGGEAKREAGVLVRHNVPMLSLQDVFSKEEVEQFVKDMQEQLDDPTFVVEYKIDGLSLALRYVNGKLDVAITRGDGILQGEDVTANAKVIKDVKKKLKEPIEYLEVRGEVYMTNEAFNQVNEMQEIKGKKTFANPRNCAAGTLRQLDSKITKERNLSMFVFNIQDVRGKQFVSHSEGYEYLKKQGIKVIENYKICKTADEVWQAIEEIGENRDKLKYDIDGAVVKIDNFEDRRKLGNTAKVPRWAIAYKYPPEEKETKLLEIELSVGRTGRITPTAIFEPIRLCGTTVSRATLHNQDFIDDLDIRIGDTIVVYKSGEIIPKVKRVVKEKRPTNSVPYVIGDRCPVCNAPAIREGNNADIKCTNHSCPSKLVRNIVNFVGRDAMDIKGFGLAYVETLVSLGYIKDLSDIYSLIGKRQELLDKKVIGLVKSTDNLLNAIEKSKNNDASKLLTSLGISNVGKSAAKNLMKKFKSIDNLMNASYAQLIEVNDIGDISAMAIINYFKNPDNRIVIDKLKNYGVNMKIIEDQDSDDRFDGMTFVVTGTLPTLSRKEASDIIEKHGGKVSGSVSKKTNYLLAGENAGSKLIKAQSLNVKIIDEETLFEMVK</sequence>
<dbReference type="Gene3D" id="1.10.150.20">
    <property type="entry name" value="5' to 3' exonuclease, C-terminal subdomain"/>
    <property type="match status" value="2"/>
</dbReference>
<evidence type="ECO:0000256" key="9">
    <source>
        <dbReference type="ARBA" id="ARBA00023027"/>
    </source>
</evidence>
<feature type="binding site" evidence="14">
    <location>
        <begin position="99"/>
        <end position="100"/>
    </location>
    <ligand>
        <name>NAD(+)</name>
        <dbReference type="ChEBI" id="CHEBI:57540"/>
    </ligand>
</feature>
<keyword evidence="5 14" id="KW-0479">Metal-binding</keyword>
<organism evidence="16 17">
    <name type="scientific">Thomasclavelia spiroformis DSM 1552</name>
    <dbReference type="NCBI Taxonomy" id="428126"/>
    <lineage>
        <taxon>Bacteria</taxon>
        <taxon>Bacillati</taxon>
        <taxon>Bacillota</taxon>
        <taxon>Erysipelotrichia</taxon>
        <taxon>Erysipelotrichales</taxon>
        <taxon>Coprobacillaceae</taxon>
        <taxon>Thomasclavelia</taxon>
    </lineage>
</organism>
<dbReference type="PROSITE" id="PS01056">
    <property type="entry name" value="DNA_LIGASE_N2"/>
    <property type="match status" value="1"/>
</dbReference>
<evidence type="ECO:0000256" key="2">
    <source>
        <dbReference type="ARBA" id="ARBA00013308"/>
    </source>
</evidence>
<feature type="binding site" evidence="14">
    <location>
        <position position="444"/>
    </location>
    <ligand>
        <name>Zn(2+)</name>
        <dbReference type="ChEBI" id="CHEBI:29105"/>
    </ligand>
</feature>
<dbReference type="InterPro" id="IPR012340">
    <property type="entry name" value="NA-bd_OB-fold"/>
</dbReference>
<feature type="binding site" evidence="14">
    <location>
        <position position="303"/>
    </location>
    <ligand>
        <name>NAD(+)</name>
        <dbReference type="ChEBI" id="CHEBI:57540"/>
    </ligand>
</feature>
<evidence type="ECO:0000313" key="17">
    <source>
        <dbReference type="Proteomes" id="UP000004910"/>
    </source>
</evidence>
<feature type="binding site" evidence="14">
    <location>
        <position position="151"/>
    </location>
    <ligand>
        <name>NAD(+)</name>
        <dbReference type="ChEBI" id="CHEBI:57540"/>
    </ligand>
</feature>
<keyword evidence="8 14" id="KW-0460">Magnesium</keyword>
<evidence type="ECO:0000256" key="6">
    <source>
        <dbReference type="ARBA" id="ARBA00022763"/>
    </source>
</evidence>
<keyword evidence="7 14" id="KW-0862">Zinc</keyword>
<dbReference type="InterPro" id="IPR004150">
    <property type="entry name" value="NAD_DNA_ligase_OB"/>
</dbReference>
<dbReference type="InterPro" id="IPR013839">
    <property type="entry name" value="DNAligase_adenylation"/>
</dbReference>
<feature type="binding site" evidence="14">
    <location>
        <position position="421"/>
    </location>
    <ligand>
        <name>Zn(2+)</name>
        <dbReference type="ChEBI" id="CHEBI:29105"/>
    </ligand>
</feature>
<feature type="binding site" evidence="14">
    <location>
        <position position="424"/>
    </location>
    <ligand>
        <name>Zn(2+)</name>
        <dbReference type="ChEBI" id="CHEBI:29105"/>
    </ligand>
</feature>
<evidence type="ECO:0000256" key="8">
    <source>
        <dbReference type="ARBA" id="ARBA00022842"/>
    </source>
</evidence>
<comment type="similarity">
    <text evidence="13 14">Belongs to the NAD-dependent DNA ligase family. LigA subfamily.</text>
</comment>
<evidence type="ECO:0000256" key="10">
    <source>
        <dbReference type="ARBA" id="ARBA00023204"/>
    </source>
</evidence>
<keyword evidence="10 14" id="KW-0234">DNA repair</keyword>
<dbReference type="eggNOG" id="COG0272">
    <property type="taxonomic scope" value="Bacteria"/>
</dbReference>
<name>B1C3B4_9FIRM</name>
<evidence type="ECO:0000256" key="11">
    <source>
        <dbReference type="ARBA" id="ARBA00023211"/>
    </source>
</evidence>
<dbReference type="Gene3D" id="3.40.50.10190">
    <property type="entry name" value="BRCT domain"/>
    <property type="match status" value="1"/>
</dbReference>
<feature type="binding site" evidence="14">
    <location>
        <position position="187"/>
    </location>
    <ligand>
        <name>NAD(+)</name>
        <dbReference type="ChEBI" id="CHEBI:57540"/>
    </ligand>
</feature>
<dbReference type="AlphaFoldDB" id="B1C3B4"/>
<keyword evidence="9 14" id="KW-0520">NAD</keyword>
<evidence type="ECO:0000256" key="5">
    <source>
        <dbReference type="ARBA" id="ARBA00022723"/>
    </source>
</evidence>
<comment type="caution">
    <text evidence="16">The sequence shown here is derived from an EMBL/GenBank/DDBJ whole genome shotgun (WGS) entry which is preliminary data.</text>
</comment>
<dbReference type="GO" id="GO:0005829">
    <property type="term" value="C:cytosol"/>
    <property type="evidence" value="ECO:0007669"/>
    <property type="project" value="TreeGrafter"/>
</dbReference>
<dbReference type="CDD" id="cd00114">
    <property type="entry name" value="LIGANc"/>
    <property type="match status" value="1"/>
</dbReference>
<keyword evidence="17" id="KW-1185">Reference proteome</keyword>
<dbReference type="Gene3D" id="3.30.470.30">
    <property type="entry name" value="DNA ligase/mRNA capping enzyme"/>
    <property type="match status" value="1"/>
</dbReference>
<dbReference type="SMART" id="SM00292">
    <property type="entry name" value="BRCT"/>
    <property type="match status" value="1"/>
</dbReference>
<dbReference type="NCBIfam" id="NF005932">
    <property type="entry name" value="PRK07956.1"/>
    <property type="match status" value="1"/>
</dbReference>
<dbReference type="InterPro" id="IPR013840">
    <property type="entry name" value="DNAligase_N"/>
</dbReference>
<dbReference type="SUPFAM" id="SSF56091">
    <property type="entry name" value="DNA ligase/mRNA capping enzyme, catalytic domain"/>
    <property type="match status" value="1"/>
</dbReference>
<dbReference type="SUPFAM" id="SSF47781">
    <property type="entry name" value="RuvA domain 2-like"/>
    <property type="match status" value="1"/>
</dbReference>
<dbReference type="Gene3D" id="2.40.50.140">
    <property type="entry name" value="Nucleic acid-binding proteins"/>
    <property type="match status" value="1"/>
</dbReference>
<dbReference type="InterPro" id="IPR001357">
    <property type="entry name" value="BRCT_dom"/>
</dbReference>
<evidence type="ECO:0000256" key="1">
    <source>
        <dbReference type="ARBA" id="ARBA00012722"/>
    </source>
</evidence>
<dbReference type="InterPro" id="IPR010994">
    <property type="entry name" value="RuvA_2-like"/>
</dbReference>
<dbReference type="Pfam" id="PF00533">
    <property type="entry name" value="BRCT"/>
    <property type="match status" value="1"/>
</dbReference>
<dbReference type="PIRSF" id="PIRSF001604">
    <property type="entry name" value="LigA"/>
    <property type="match status" value="1"/>
</dbReference>
<dbReference type="GO" id="GO:0046872">
    <property type="term" value="F:metal ion binding"/>
    <property type="evidence" value="ECO:0007669"/>
    <property type="project" value="UniProtKB-KW"/>
</dbReference>
<dbReference type="InterPro" id="IPR004149">
    <property type="entry name" value="Znf_DNAligase_C4"/>
</dbReference>
<dbReference type="SUPFAM" id="SSF50249">
    <property type="entry name" value="Nucleic acid-binding proteins"/>
    <property type="match status" value="1"/>
</dbReference>
<dbReference type="HOGENOM" id="CLU_007764_2_1_9"/>
<dbReference type="Pfam" id="PF12826">
    <property type="entry name" value="HHH_2"/>
    <property type="match status" value="1"/>
</dbReference>
<dbReference type="Gene3D" id="1.10.287.610">
    <property type="entry name" value="Helix hairpin bin"/>
    <property type="match status" value="1"/>
</dbReference>
<feature type="domain" description="BRCT" evidence="15">
    <location>
        <begin position="605"/>
        <end position="682"/>
    </location>
</feature>
<dbReference type="GO" id="GO:0003911">
    <property type="term" value="F:DNA ligase (NAD+) activity"/>
    <property type="evidence" value="ECO:0007669"/>
    <property type="project" value="UniProtKB-UniRule"/>
</dbReference>
<dbReference type="PANTHER" id="PTHR23389:SF9">
    <property type="entry name" value="DNA LIGASE"/>
    <property type="match status" value="1"/>
</dbReference>
<accession>B1C3B4</accession>
<protein>
    <recommendedName>
        <fullName evidence="2 14">DNA ligase</fullName>
        <ecNumber evidence="1 14">6.5.1.2</ecNumber>
    </recommendedName>
    <alternativeName>
        <fullName evidence="14">Polydeoxyribonucleotide synthase [NAD(+)]</fullName>
    </alternativeName>
</protein>
<evidence type="ECO:0000259" key="15">
    <source>
        <dbReference type="PROSITE" id="PS50172"/>
    </source>
</evidence>
<feature type="binding site" evidence="14">
    <location>
        <begin position="49"/>
        <end position="53"/>
    </location>
    <ligand>
        <name>NAD(+)</name>
        <dbReference type="ChEBI" id="CHEBI:57540"/>
    </ligand>
</feature>
<evidence type="ECO:0000256" key="7">
    <source>
        <dbReference type="ARBA" id="ARBA00022833"/>
    </source>
</evidence>
<dbReference type="Pfam" id="PF01653">
    <property type="entry name" value="DNA_ligase_aden"/>
    <property type="match status" value="1"/>
</dbReference>
<dbReference type="FunFam" id="1.10.287.610:FF:000002">
    <property type="entry name" value="DNA ligase"/>
    <property type="match status" value="1"/>
</dbReference>
<gene>
    <name evidence="14 16" type="primary">ligA</name>
    <name evidence="16" type="ORF">CLOSPI_01730</name>
</gene>
<evidence type="ECO:0000256" key="14">
    <source>
        <dbReference type="HAMAP-Rule" id="MF_01588"/>
    </source>
</evidence>
<evidence type="ECO:0000256" key="3">
    <source>
        <dbReference type="ARBA" id="ARBA00022598"/>
    </source>
</evidence>
<dbReference type="NCBIfam" id="TIGR00575">
    <property type="entry name" value="dnlj"/>
    <property type="match status" value="1"/>
</dbReference>
<dbReference type="FunFam" id="1.10.150.20:FF:000006">
    <property type="entry name" value="DNA ligase"/>
    <property type="match status" value="1"/>
</dbReference>
<reference evidence="16" key="1">
    <citation type="submission" date="2008-02" db="EMBL/GenBank/DDBJ databases">
        <authorList>
            <person name="Fulton L."/>
            <person name="Clifton S."/>
            <person name="Fulton B."/>
            <person name="Xu J."/>
            <person name="Minx P."/>
            <person name="Pepin K.H."/>
            <person name="Johnson M."/>
            <person name="Thiruvilangam P."/>
            <person name="Bhonagiri V."/>
            <person name="Nash W.E."/>
            <person name="Mardis E.R."/>
            <person name="Wilson R.K."/>
        </authorList>
    </citation>
    <scope>NUCLEOTIDE SEQUENCE [LARGE SCALE GENOMIC DNA]</scope>
    <source>
        <strain evidence="16">DSM 1552</strain>
    </source>
</reference>
<dbReference type="PROSITE" id="PS50172">
    <property type="entry name" value="BRCT"/>
    <property type="match status" value="1"/>
</dbReference>
<feature type="active site" description="N6-AMP-lysine intermediate" evidence="14">
    <location>
        <position position="130"/>
    </location>
</feature>
<evidence type="ECO:0000313" key="16">
    <source>
        <dbReference type="EMBL" id="EDS74148.1"/>
    </source>
</evidence>
<keyword evidence="4 14" id="KW-0235">DNA replication</keyword>
<evidence type="ECO:0000256" key="13">
    <source>
        <dbReference type="ARBA" id="ARBA00060881"/>
    </source>
</evidence>
<keyword evidence="6 14" id="KW-0227">DNA damage</keyword>
<dbReference type="InterPro" id="IPR033136">
    <property type="entry name" value="DNA_ligase_CS"/>
</dbReference>
<dbReference type="STRING" id="428126.CLOSPI_01730"/>
<dbReference type="SMART" id="SM00532">
    <property type="entry name" value="LIGANc"/>
    <property type="match status" value="1"/>
</dbReference>
<feature type="binding site" evidence="14">
    <location>
        <position position="439"/>
    </location>
    <ligand>
        <name>Zn(2+)</name>
        <dbReference type="ChEBI" id="CHEBI:29105"/>
    </ligand>
</feature>
<feature type="binding site" evidence="14">
    <location>
        <position position="327"/>
    </location>
    <ligand>
        <name>NAD(+)</name>
        <dbReference type="ChEBI" id="CHEBI:57540"/>
    </ligand>
</feature>
<dbReference type="HAMAP" id="MF_01588">
    <property type="entry name" value="DNA_ligase_A"/>
    <property type="match status" value="1"/>
</dbReference>
<keyword evidence="11 14" id="KW-0464">Manganese</keyword>
<comment type="function">
    <text evidence="14">DNA ligase that catalyzes the formation of phosphodiester linkages between 5'-phosphoryl and 3'-hydroxyl groups in double-stranded DNA using NAD as a coenzyme and as the energy source for the reaction. It is essential for DNA replication and repair of damaged DNA.</text>
</comment>
<dbReference type="InterPro" id="IPR041663">
    <property type="entry name" value="DisA/LigA_HHH"/>
</dbReference>
<reference evidence="16" key="2">
    <citation type="submission" date="2014-06" db="EMBL/GenBank/DDBJ databases">
        <title>Draft genome sequence of Clostridium spiroforme (DSM 1552).</title>
        <authorList>
            <person name="Sudarsanam P."/>
            <person name="Ley R."/>
            <person name="Guruge J."/>
            <person name="Turnbaugh P.J."/>
            <person name="Mahowald M."/>
            <person name="Liep D."/>
            <person name="Gordon J."/>
        </authorList>
    </citation>
    <scope>NUCLEOTIDE SEQUENCE</scope>
    <source>
        <strain evidence="16">DSM 1552</strain>
    </source>
</reference>
<comment type="cofactor">
    <cofactor evidence="14">
        <name>Mg(2+)</name>
        <dbReference type="ChEBI" id="CHEBI:18420"/>
    </cofactor>
    <cofactor evidence="14">
        <name>Mn(2+)</name>
        <dbReference type="ChEBI" id="CHEBI:29035"/>
    </cofactor>
</comment>
<proteinExistence type="inferred from homology"/>
<evidence type="ECO:0000256" key="4">
    <source>
        <dbReference type="ARBA" id="ARBA00022705"/>
    </source>
</evidence>
<dbReference type="InterPro" id="IPR001679">
    <property type="entry name" value="DNA_ligase"/>
</dbReference>
<dbReference type="GO" id="GO:0006260">
    <property type="term" value="P:DNA replication"/>
    <property type="evidence" value="ECO:0007669"/>
    <property type="project" value="UniProtKB-KW"/>
</dbReference>
<dbReference type="GO" id="GO:0006281">
    <property type="term" value="P:DNA repair"/>
    <property type="evidence" value="ECO:0007669"/>
    <property type="project" value="UniProtKB-KW"/>
</dbReference>
<dbReference type="SUPFAM" id="SSF52113">
    <property type="entry name" value="BRCT domain"/>
    <property type="match status" value="1"/>
</dbReference>
<dbReference type="PANTHER" id="PTHR23389">
    <property type="entry name" value="CHROMOSOME TRANSMISSION FIDELITY FACTOR 18"/>
    <property type="match status" value="1"/>
</dbReference>
<dbReference type="FunFam" id="2.40.50.140:FF:000012">
    <property type="entry name" value="DNA ligase"/>
    <property type="match status" value="1"/>
</dbReference>
<comment type="catalytic activity">
    <reaction evidence="12 14">
        <text>NAD(+) + (deoxyribonucleotide)n-3'-hydroxyl + 5'-phospho-(deoxyribonucleotide)m = (deoxyribonucleotide)n+m + AMP + beta-nicotinamide D-nucleotide.</text>
        <dbReference type="EC" id="6.5.1.2"/>
    </reaction>
</comment>
<feature type="binding site" evidence="14">
    <location>
        <position position="128"/>
    </location>
    <ligand>
        <name>NAD(+)</name>
        <dbReference type="ChEBI" id="CHEBI:57540"/>
    </ligand>
</feature>
<dbReference type="Proteomes" id="UP000004910">
    <property type="component" value="Unassembled WGS sequence"/>
</dbReference>
<dbReference type="Gene3D" id="6.20.10.30">
    <property type="match status" value="1"/>
</dbReference>